<reference evidence="3" key="1">
    <citation type="submission" date="2021-08" db="EMBL/GenBank/DDBJ databases">
        <title>Hoeflea bacterium WL0058 sp. nov., isolated from the sediment.</title>
        <authorList>
            <person name="Wang L."/>
            <person name="Zhang D."/>
        </authorList>
    </citation>
    <scope>NUCLEOTIDE SEQUENCE</scope>
    <source>
        <strain evidence="3">WL0058</strain>
    </source>
</reference>
<dbReference type="AlphaFoldDB" id="A0AAE2ZN22"/>
<evidence type="ECO:0000256" key="2">
    <source>
        <dbReference type="SAM" id="SignalP"/>
    </source>
</evidence>
<dbReference type="InterPro" id="IPR005064">
    <property type="entry name" value="BUG"/>
</dbReference>
<evidence type="ECO:0000313" key="4">
    <source>
        <dbReference type="Proteomes" id="UP001196509"/>
    </source>
</evidence>
<proteinExistence type="inferred from homology"/>
<dbReference type="CDD" id="cd07012">
    <property type="entry name" value="PBP2_Bug_TTT"/>
    <property type="match status" value="1"/>
</dbReference>
<name>A0AAE2ZN22_9HYPH</name>
<feature type="signal peptide" evidence="2">
    <location>
        <begin position="1"/>
        <end position="21"/>
    </location>
</feature>
<dbReference type="Pfam" id="PF03401">
    <property type="entry name" value="TctC"/>
    <property type="match status" value="1"/>
</dbReference>
<gene>
    <name evidence="3" type="ORF">K1W69_22255</name>
</gene>
<comment type="caution">
    <text evidence="3">The sequence shown here is derived from an EMBL/GenBank/DDBJ whole genome shotgun (WGS) entry which is preliminary data.</text>
</comment>
<dbReference type="EMBL" id="JAICBX010000005">
    <property type="protein sequence ID" value="MBW8639934.1"/>
    <property type="molecule type" value="Genomic_DNA"/>
</dbReference>
<sequence length="330" mass="34090">MISRMIMAALALTVSAGVAMADWKPEKPVTVIVPYPPGGVTDLAVRAVAADLEPVLGQKVVVVNQPGANGSVGTQAVLDAPKDGYTWLSGGVRDIGTYKIMGMIDTTFDDWHPFIIASMSSVLSVNPDTGIGSVEDFIARVKSDGDKLLIATAGPNSSGGQGLAAIATAADIDPKQIVYDGGNPAILATVSGEAQATTQLALEQAEMIRAGRLTPLAAIGTTEIKLGDLSIPPITAQLPNLPPAENFVGIYLPDGVPQEVLDMLESVWTETLSGSDALQQLCTSRGCGVKPVAGDEAMKSADPAIAAAAWGLYDRGDAKMSPEELGITRP</sequence>
<dbReference type="Gene3D" id="3.40.190.10">
    <property type="entry name" value="Periplasmic binding protein-like II"/>
    <property type="match status" value="1"/>
</dbReference>
<comment type="similarity">
    <text evidence="1">Belongs to the UPF0065 (bug) family.</text>
</comment>
<organism evidence="3 4">
    <name type="scientific">Flavimaribacter sediminis</name>
    <dbReference type="NCBI Taxonomy" id="2865987"/>
    <lineage>
        <taxon>Bacteria</taxon>
        <taxon>Pseudomonadati</taxon>
        <taxon>Pseudomonadota</taxon>
        <taxon>Alphaproteobacteria</taxon>
        <taxon>Hyphomicrobiales</taxon>
        <taxon>Rhizobiaceae</taxon>
        <taxon>Flavimaribacter</taxon>
    </lineage>
</organism>
<dbReference type="Proteomes" id="UP001196509">
    <property type="component" value="Unassembled WGS sequence"/>
</dbReference>
<dbReference type="PANTHER" id="PTHR42928">
    <property type="entry name" value="TRICARBOXYLATE-BINDING PROTEIN"/>
    <property type="match status" value="1"/>
</dbReference>
<dbReference type="Gene3D" id="3.40.190.150">
    <property type="entry name" value="Bordetella uptake gene, domain 1"/>
    <property type="match status" value="1"/>
</dbReference>
<dbReference type="RefSeq" id="WP_220230667.1">
    <property type="nucleotide sequence ID" value="NZ_JAICBX010000005.1"/>
</dbReference>
<keyword evidence="4" id="KW-1185">Reference proteome</keyword>
<evidence type="ECO:0000313" key="3">
    <source>
        <dbReference type="EMBL" id="MBW8639934.1"/>
    </source>
</evidence>
<dbReference type="InterPro" id="IPR042100">
    <property type="entry name" value="Bug_dom1"/>
</dbReference>
<accession>A0AAE2ZN22</accession>
<feature type="chain" id="PRO_5042180895" evidence="2">
    <location>
        <begin position="22"/>
        <end position="330"/>
    </location>
</feature>
<evidence type="ECO:0000256" key="1">
    <source>
        <dbReference type="ARBA" id="ARBA00006987"/>
    </source>
</evidence>
<protein>
    <submittedName>
        <fullName evidence="3">Tripartite tricarboxylate transporter substrate binding protein</fullName>
    </submittedName>
</protein>
<dbReference type="PANTHER" id="PTHR42928:SF5">
    <property type="entry name" value="BLR1237 PROTEIN"/>
    <property type="match status" value="1"/>
</dbReference>
<keyword evidence="2" id="KW-0732">Signal</keyword>